<gene>
    <name evidence="5" type="ORF">ATK36_5079</name>
</gene>
<dbReference type="SMART" id="SM00382">
    <property type="entry name" value="AAA"/>
    <property type="match status" value="1"/>
</dbReference>
<sequence>MNAGTEKKMNDDYAISIENVGKTYRSRDGREHPVLKGLDFRVRPGEFVSIVGQSGSGKTTLLKTISGLQEPTEGRILVKGRPISEGVEDIAMVFQAPVLLPWRNNLDNVLLPLEFRGTRNEQSRDYARELLEMVGLGDKAKRYSYELSGGMQQRVAICRALVSRPELLLMDEPFGALDAMTRDSMNFEIQRIWRTTGCSVLFVTHSISEAVWLGDRVVVVGDKPGRIVADVTIDLPRPRDTTHRFSPEFSGYVTEIEAHIGVTAGIS</sequence>
<dbReference type="InterPro" id="IPR027417">
    <property type="entry name" value="P-loop_NTPase"/>
</dbReference>
<keyword evidence="6" id="KW-1185">Reference proteome</keyword>
<evidence type="ECO:0000256" key="3">
    <source>
        <dbReference type="ARBA" id="ARBA00022840"/>
    </source>
</evidence>
<evidence type="ECO:0000256" key="2">
    <source>
        <dbReference type="ARBA" id="ARBA00022741"/>
    </source>
</evidence>
<dbReference type="EMBL" id="PDJK01000002">
    <property type="protein sequence ID" value="PFG49889.1"/>
    <property type="molecule type" value="Genomic_DNA"/>
</dbReference>
<dbReference type="PANTHER" id="PTHR42788:SF13">
    <property type="entry name" value="ALIPHATIC SULFONATES IMPORT ATP-BINDING PROTEIN SSUB"/>
    <property type="match status" value="1"/>
</dbReference>
<evidence type="ECO:0000313" key="5">
    <source>
        <dbReference type="EMBL" id="PFG49889.1"/>
    </source>
</evidence>
<keyword evidence="1" id="KW-0813">Transport</keyword>
<keyword evidence="3 5" id="KW-0067">ATP-binding</keyword>
<dbReference type="InterPro" id="IPR017871">
    <property type="entry name" value="ABC_transporter-like_CS"/>
</dbReference>
<evidence type="ECO:0000259" key="4">
    <source>
        <dbReference type="PROSITE" id="PS50893"/>
    </source>
</evidence>
<evidence type="ECO:0000256" key="1">
    <source>
        <dbReference type="ARBA" id="ARBA00022448"/>
    </source>
</evidence>
<dbReference type="GO" id="GO:0016887">
    <property type="term" value="F:ATP hydrolysis activity"/>
    <property type="evidence" value="ECO:0007669"/>
    <property type="project" value="InterPro"/>
</dbReference>
<dbReference type="AlphaFoldDB" id="A0A2A9FHI7"/>
<dbReference type="Proteomes" id="UP000243542">
    <property type="component" value="Unassembled WGS sequence"/>
</dbReference>
<dbReference type="Pfam" id="PF00005">
    <property type="entry name" value="ABC_tran"/>
    <property type="match status" value="1"/>
</dbReference>
<dbReference type="InterPro" id="IPR050166">
    <property type="entry name" value="ABC_transporter_ATP-bind"/>
</dbReference>
<dbReference type="GO" id="GO:0005524">
    <property type="term" value="F:ATP binding"/>
    <property type="evidence" value="ECO:0007669"/>
    <property type="project" value="UniProtKB-KW"/>
</dbReference>
<keyword evidence="2" id="KW-0547">Nucleotide-binding</keyword>
<accession>A0A2A9FHI7</accession>
<name>A0A2A9FHI7_9PSEU</name>
<dbReference type="SUPFAM" id="SSF52540">
    <property type="entry name" value="P-loop containing nucleoside triphosphate hydrolases"/>
    <property type="match status" value="1"/>
</dbReference>
<dbReference type="PROSITE" id="PS00211">
    <property type="entry name" value="ABC_TRANSPORTER_1"/>
    <property type="match status" value="1"/>
</dbReference>
<evidence type="ECO:0000313" key="6">
    <source>
        <dbReference type="Proteomes" id="UP000243542"/>
    </source>
</evidence>
<dbReference type="PANTHER" id="PTHR42788">
    <property type="entry name" value="TAURINE IMPORT ATP-BINDING PROTEIN-RELATED"/>
    <property type="match status" value="1"/>
</dbReference>
<dbReference type="Gene3D" id="3.40.50.300">
    <property type="entry name" value="P-loop containing nucleotide triphosphate hydrolases"/>
    <property type="match status" value="1"/>
</dbReference>
<dbReference type="InterPro" id="IPR003439">
    <property type="entry name" value="ABC_transporter-like_ATP-bd"/>
</dbReference>
<dbReference type="CDD" id="cd03293">
    <property type="entry name" value="ABC_NrtD_SsuB_transporters"/>
    <property type="match status" value="1"/>
</dbReference>
<reference evidence="5 6" key="1">
    <citation type="submission" date="2017-10" db="EMBL/GenBank/DDBJ databases">
        <title>Sequencing the genomes of 1000 actinobacteria strains.</title>
        <authorList>
            <person name="Klenk H.-P."/>
        </authorList>
    </citation>
    <scope>NUCLEOTIDE SEQUENCE [LARGE SCALE GENOMIC DNA]</scope>
    <source>
        <strain evidence="5 6">DSM 46092</strain>
    </source>
</reference>
<protein>
    <submittedName>
        <fullName evidence="5">NitT/TauT family transport system ATP-binding protein</fullName>
    </submittedName>
</protein>
<feature type="domain" description="ABC transporter" evidence="4">
    <location>
        <begin position="15"/>
        <end position="247"/>
    </location>
</feature>
<dbReference type="PROSITE" id="PS50893">
    <property type="entry name" value="ABC_TRANSPORTER_2"/>
    <property type="match status" value="1"/>
</dbReference>
<organism evidence="5 6">
    <name type="scientific">Amycolatopsis sulphurea</name>
    <dbReference type="NCBI Taxonomy" id="76022"/>
    <lineage>
        <taxon>Bacteria</taxon>
        <taxon>Bacillati</taxon>
        <taxon>Actinomycetota</taxon>
        <taxon>Actinomycetes</taxon>
        <taxon>Pseudonocardiales</taxon>
        <taxon>Pseudonocardiaceae</taxon>
        <taxon>Amycolatopsis</taxon>
    </lineage>
</organism>
<dbReference type="InterPro" id="IPR003593">
    <property type="entry name" value="AAA+_ATPase"/>
</dbReference>
<comment type="caution">
    <text evidence="5">The sequence shown here is derived from an EMBL/GenBank/DDBJ whole genome shotgun (WGS) entry which is preliminary data.</text>
</comment>
<proteinExistence type="predicted"/>